<evidence type="ECO:0000256" key="14">
    <source>
        <dbReference type="SAM" id="Phobius"/>
    </source>
</evidence>
<dbReference type="SMART" id="SM00388">
    <property type="entry name" value="HisKA"/>
    <property type="match status" value="1"/>
</dbReference>
<feature type="transmembrane region" description="Helical" evidence="14">
    <location>
        <begin position="36"/>
        <end position="57"/>
    </location>
</feature>
<name>A0ABU7PCQ4_9ACTN</name>
<dbReference type="InterPro" id="IPR036097">
    <property type="entry name" value="HisK_dim/P_sf"/>
</dbReference>
<comment type="subcellular location">
    <subcellularLocation>
        <location evidence="2">Cell membrane</location>
        <topology evidence="2">Multi-pass membrane protein</topology>
    </subcellularLocation>
</comment>
<keyword evidence="12" id="KW-0902">Two-component regulatory system</keyword>
<dbReference type="Pfam" id="PF00512">
    <property type="entry name" value="HisKA"/>
    <property type="match status" value="1"/>
</dbReference>
<keyword evidence="9 17" id="KW-0418">Kinase</keyword>
<evidence type="ECO:0000313" key="17">
    <source>
        <dbReference type="EMBL" id="MEE4543094.1"/>
    </source>
</evidence>
<evidence type="ECO:0000256" key="13">
    <source>
        <dbReference type="SAM" id="MobiDB-lite"/>
    </source>
</evidence>
<evidence type="ECO:0000256" key="12">
    <source>
        <dbReference type="ARBA" id="ARBA00023012"/>
    </source>
</evidence>
<keyword evidence="4" id="KW-1003">Cell membrane</keyword>
<keyword evidence="7 14" id="KW-0812">Transmembrane</keyword>
<accession>A0ABU7PCQ4</accession>
<evidence type="ECO:0000313" key="18">
    <source>
        <dbReference type="Proteomes" id="UP001344658"/>
    </source>
</evidence>
<keyword evidence="8" id="KW-0547">Nucleotide-binding</keyword>
<dbReference type="CDD" id="cd00082">
    <property type="entry name" value="HisKA"/>
    <property type="match status" value="1"/>
</dbReference>
<dbReference type="Pfam" id="PF00672">
    <property type="entry name" value="HAMP"/>
    <property type="match status" value="1"/>
</dbReference>
<evidence type="ECO:0000256" key="6">
    <source>
        <dbReference type="ARBA" id="ARBA00022679"/>
    </source>
</evidence>
<proteinExistence type="predicted"/>
<dbReference type="EMBL" id="JAZEWV010000009">
    <property type="protein sequence ID" value="MEE4543094.1"/>
    <property type="molecule type" value="Genomic_DNA"/>
</dbReference>
<dbReference type="RefSeq" id="WP_330795218.1">
    <property type="nucleotide sequence ID" value="NZ_JAZEWV010000009.1"/>
</dbReference>
<evidence type="ECO:0000259" key="15">
    <source>
        <dbReference type="PROSITE" id="PS50109"/>
    </source>
</evidence>
<feature type="region of interest" description="Disordered" evidence="13">
    <location>
        <begin position="461"/>
        <end position="484"/>
    </location>
</feature>
<sequence length="484" mass="50993">MSHGPPARTGGHHQRDAPRRRRQRAQARVTSVHSRVLGSIVAVTGCAVLVFTVPLAVAADHIHREDAVARVQRDAIWAAAGLRGEAVRAPVPAGLRPASRGTGLGVYGPSGRLVYGSGPHLSPVAGRARDGELHQSIERGHLAVAVPVFDAGRVRAVVRAWTPWDPVADSIAFAWLVLAALGLVVVALSVLLAWRLARRVATPLERLTATARALGSGDFGVQPERTGIREADAAWQALAATARRLGDLLERQSRFSTAVSHQLRTPLTSLMLGLEAAQWLDDAHCRQALATAMRRAEHLGDTIDDLLRLARETHRRDEPTRVADVLDRIAERNGEAVREAGRVLAVRCQDGLPAVSASQAAVVQILDTLVDNALVHGRGRITLTATDVGTGVALEVGDEGPGPARAGDGVFGSTQHDGHRHGIGLPLARSLAEAEGGRLLLRRPGPRPVFSLMLPAHAATADPGDRRAGSAGAATQVAGQGCAS</sequence>
<protein>
    <recommendedName>
        <fullName evidence="3">histidine kinase</fullName>
        <ecNumber evidence="3">2.7.13.3</ecNumber>
    </recommendedName>
</protein>
<evidence type="ECO:0000256" key="10">
    <source>
        <dbReference type="ARBA" id="ARBA00022840"/>
    </source>
</evidence>
<keyword evidence="14" id="KW-0472">Membrane</keyword>
<comment type="catalytic activity">
    <reaction evidence="1">
        <text>ATP + protein L-histidine = ADP + protein N-phospho-L-histidine.</text>
        <dbReference type="EC" id="2.7.13.3"/>
    </reaction>
</comment>
<dbReference type="InterPro" id="IPR003661">
    <property type="entry name" value="HisK_dim/P_dom"/>
</dbReference>
<keyword evidence="10" id="KW-0067">ATP-binding</keyword>
<evidence type="ECO:0000256" key="2">
    <source>
        <dbReference type="ARBA" id="ARBA00004651"/>
    </source>
</evidence>
<dbReference type="PANTHER" id="PTHR44936">
    <property type="entry name" value="SENSOR PROTEIN CREC"/>
    <property type="match status" value="1"/>
</dbReference>
<dbReference type="SUPFAM" id="SSF47384">
    <property type="entry name" value="Homodimeric domain of signal transducing histidine kinase"/>
    <property type="match status" value="1"/>
</dbReference>
<dbReference type="InterPro" id="IPR036890">
    <property type="entry name" value="HATPase_C_sf"/>
</dbReference>
<evidence type="ECO:0000259" key="16">
    <source>
        <dbReference type="PROSITE" id="PS50885"/>
    </source>
</evidence>
<dbReference type="SMART" id="SM00387">
    <property type="entry name" value="HATPase_c"/>
    <property type="match status" value="1"/>
</dbReference>
<dbReference type="InterPro" id="IPR050980">
    <property type="entry name" value="2C_sensor_his_kinase"/>
</dbReference>
<evidence type="ECO:0000256" key="8">
    <source>
        <dbReference type="ARBA" id="ARBA00022741"/>
    </source>
</evidence>
<dbReference type="Gene3D" id="3.30.565.10">
    <property type="entry name" value="Histidine kinase-like ATPase, C-terminal domain"/>
    <property type="match status" value="1"/>
</dbReference>
<keyword evidence="5" id="KW-0597">Phosphoprotein</keyword>
<evidence type="ECO:0000256" key="9">
    <source>
        <dbReference type="ARBA" id="ARBA00022777"/>
    </source>
</evidence>
<dbReference type="PROSITE" id="PS50885">
    <property type="entry name" value="HAMP"/>
    <property type="match status" value="1"/>
</dbReference>
<organism evidence="17 18">
    <name type="scientific">Actinacidiphila polyblastidii</name>
    <dbReference type="NCBI Taxonomy" id="3110430"/>
    <lineage>
        <taxon>Bacteria</taxon>
        <taxon>Bacillati</taxon>
        <taxon>Actinomycetota</taxon>
        <taxon>Actinomycetes</taxon>
        <taxon>Kitasatosporales</taxon>
        <taxon>Streptomycetaceae</taxon>
        <taxon>Actinacidiphila</taxon>
    </lineage>
</organism>
<dbReference type="Pfam" id="PF02518">
    <property type="entry name" value="HATPase_c"/>
    <property type="match status" value="1"/>
</dbReference>
<dbReference type="InterPro" id="IPR003594">
    <property type="entry name" value="HATPase_dom"/>
</dbReference>
<dbReference type="GO" id="GO:0016301">
    <property type="term" value="F:kinase activity"/>
    <property type="evidence" value="ECO:0007669"/>
    <property type="project" value="UniProtKB-KW"/>
</dbReference>
<evidence type="ECO:0000256" key="7">
    <source>
        <dbReference type="ARBA" id="ARBA00022692"/>
    </source>
</evidence>
<evidence type="ECO:0000256" key="4">
    <source>
        <dbReference type="ARBA" id="ARBA00022475"/>
    </source>
</evidence>
<dbReference type="InterPro" id="IPR005467">
    <property type="entry name" value="His_kinase_dom"/>
</dbReference>
<keyword evidence="11 14" id="KW-1133">Transmembrane helix</keyword>
<dbReference type="Gene3D" id="1.10.287.130">
    <property type="match status" value="1"/>
</dbReference>
<reference evidence="17 18" key="1">
    <citation type="submission" date="2023-12" db="EMBL/GenBank/DDBJ databases">
        <title>Streptomyces sp. V4-01.</title>
        <authorList>
            <person name="Somphong A."/>
            <person name="Phongsopitanun W."/>
        </authorList>
    </citation>
    <scope>NUCLEOTIDE SEQUENCE [LARGE SCALE GENOMIC DNA]</scope>
    <source>
        <strain evidence="17 18">V4-01</strain>
    </source>
</reference>
<dbReference type="Gene3D" id="6.10.340.10">
    <property type="match status" value="1"/>
</dbReference>
<evidence type="ECO:0000256" key="5">
    <source>
        <dbReference type="ARBA" id="ARBA00022553"/>
    </source>
</evidence>
<dbReference type="Proteomes" id="UP001344658">
    <property type="component" value="Unassembled WGS sequence"/>
</dbReference>
<dbReference type="EC" id="2.7.13.3" evidence="3"/>
<feature type="region of interest" description="Disordered" evidence="13">
    <location>
        <begin position="1"/>
        <end position="30"/>
    </location>
</feature>
<feature type="transmembrane region" description="Helical" evidence="14">
    <location>
        <begin position="171"/>
        <end position="194"/>
    </location>
</feature>
<comment type="caution">
    <text evidence="17">The sequence shown here is derived from an EMBL/GenBank/DDBJ whole genome shotgun (WGS) entry which is preliminary data.</text>
</comment>
<gene>
    <name evidence="17" type="ORF">V2S66_14085</name>
</gene>
<keyword evidence="18" id="KW-1185">Reference proteome</keyword>
<dbReference type="InterPro" id="IPR003660">
    <property type="entry name" value="HAMP_dom"/>
</dbReference>
<feature type="domain" description="Histidine kinase" evidence="15">
    <location>
        <begin position="258"/>
        <end position="458"/>
    </location>
</feature>
<evidence type="ECO:0000256" key="1">
    <source>
        <dbReference type="ARBA" id="ARBA00000085"/>
    </source>
</evidence>
<evidence type="ECO:0000256" key="3">
    <source>
        <dbReference type="ARBA" id="ARBA00012438"/>
    </source>
</evidence>
<keyword evidence="6" id="KW-0808">Transferase</keyword>
<evidence type="ECO:0000256" key="11">
    <source>
        <dbReference type="ARBA" id="ARBA00022989"/>
    </source>
</evidence>
<feature type="domain" description="HAMP" evidence="16">
    <location>
        <begin position="198"/>
        <end position="250"/>
    </location>
</feature>
<dbReference type="PROSITE" id="PS50109">
    <property type="entry name" value="HIS_KIN"/>
    <property type="match status" value="1"/>
</dbReference>
<dbReference type="PANTHER" id="PTHR44936:SF9">
    <property type="entry name" value="SENSOR PROTEIN CREC"/>
    <property type="match status" value="1"/>
</dbReference>
<dbReference type="SUPFAM" id="SSF55874">
    <property type="entry name" value="ATPase domain of HSP90 chaperone/DNA topoisomerase II/histidine kinase"/>
    <property type="match status" value="1"/>
</dbReference>